<evidence type="ECO:0000313" key="5">
    <source>
        <dbReference type="Proteomes" id="UP000632273"/>
    </source>
</evidence>
<dbReference type="PROSITE" id="PS01124">
    <property type="entry name" value="HTH_ARAC_FAMILY_2"/>
    <property type="match status" value="1"/>
</dbReference>
<dbReference type="SUPFAM" id="SSF46689">
    <property type="entry name" value="Homeodomain-like"/>
    <property type="match status" value="1"/>
</dbReference>
<evidence type="ECO:0000313" key="4">
    <source>
        <dbReference type="EMBL" id="GGF15959.1"/>
    </source>
</evidence>
<sequence length="49" mass="5779">MRQELAQRHLRDPFLSTTDIAFLLGYFELSVFVRSFKRWAGVYVKSLKG</sequence>
<dbReference type="InterPro" id="IPR018060">
    <property type="entry name" value="HTH_AraC"/>
</dbReference>
<keyword evidence="5" id="KW-1185">Reference proteome</keyword>
<proteinExistence type="predicted"/>
<keyword evidence="2" id="KW-0804">Transcription</keyword>
<dbReference type="Proteomes" id="UP000632273">
    <property type="component" value="Unassembled WGS sequence"/>
</dbReference>
<dbReference type="InterPro" id="IPR009057">
    <property type="entry name" value="Homeodomain-like_sf"/>
</dbReference>
<organism evidence="4 5">
    <name type="scientific">Hymenobacter cavernae</name>
    <dbReference type="NCBI Taxonomy" id="2044852"/>
    <lineage>
        <taxon>Bacteria</taxon>
        <taxon>Pseudomonadati</taxon>
        <taxon>Bacteroidota</taxon>
        <taxon>Cytophagia</taxon>
        <taxon>Cytophagales</taxon>
        <taxon>Hymenobacteraceae</taxon>
        <taxon>Hymenobacter</taxon>
    </lineage>
</organism>
<comment type="caution">
    <text evidence="4">The sequence shown here is derived from an EMBL/GenBank/DDBJ whole genome shotgun (WGS) entry which is preliminary data.</text>
</comment>
<dbReference type="EMBL" id="BMHT01000005">
    <property type="protein sequence ID" value="GGF15959.1"/>
    <property type="molecule type" value="Genomic_DNA"/>
</dbReference>
<keyword evidence="1" id="KW-0805">Transcription regulation</keyword>
<accession>A0ABQ1UDD5</accession>
<evidence type="ECO:0000256" key="1">
    <source>
        <dbReference type="ARBA" id="ARBA00023015"/>
    </source>
</evidence>
<protein>
    <recommendedName>
        <fullName evidence="3">HTH araC/xylS-type domain-containing protein</fullName>
    </recommendedName>
</protein>
<evidence type="ECO:0000259" key="3">
    <source>
        <dbReference type="PROSITE" id="PS01124"/>
    </source>
</evidence>
<reference evidence="5" key="1">
    <citation type="journal article" date="2019" name="Int. J. Syst. Evol. Microbiol.">
        <title>The Global Catalogue of Microorganisms (GCM) 10K type strain sequencing project: providing services to taxonomists for standard genome sequencing and annotation.</title>
        <authorList>
            <consortium name="The Broad Institute Genomics Platform"/>
            <consortium name="The Broad Institute Genome Sequencing Center for Infectious Disease"/>
            <person name="Wu L."/>
            <person name="Ma J."/>
        </authorList>
    </citation>
    <scope>NUCLEOTIDE SEQUENCE [LARGE SCALE GENOMIC DNA]</scope>
    <source>
        <strain evidence="5">CGMCC 1.15197</strain>
    </source>
</reference>
<dbReference type="Gene3D" id="1.10.10.60">
    <property type="entry name" value="Homeodomain-like"/>
    <property type="match status" value="1"/>
</dbReference>
<gene>
    <name evidence="4" type="ORF">GCM10011383_29130</name>
</gene>
<feature type="domain" description="HTH araC/xylS-type" evidence="3">
    <location>
        <begin position="1"/>
        <end position="49"/>
    </location>
</feature>
<evidence type="ECO:0000256" key="2">
    <source>
        <dbReference type="ARBA" id="ARBA00023163"/>
    </source>
</evidence>
<name>A0ABQ1UDD5_9BACT</name>